<accession>A0A2M7RNF7</accession>
<dbReference type="InterPro" id="IPR000305">
    <property type="entry name" value="GIY-YIG_endonuc"/>
</dbReference>
<evidence type="ECO:0000313" key="3">
    <source>
        <dbReference type="EMBL" id="PIZ00701.1"/>
    </source>
</evidence>
<sequence length="81" mass="9892">MKYFVYILKSLKNGDLYIGSTENINNRIKLHNFGKVKSTKSYRPWQLLEYKKFNTRGEAMKFEKFLKNHQQKEIIKRKYNL</sequence>
<feature type="domain" description="GIY-YIG" evidence="2">
    <location>
        <begin position="1"/>
        <end position="81"/>
    </location>
</feature>
<gene>
    <name evidence="3" type="ORF">COY61_01850</name>
</gene>
<comment type="similarity">
    <text evidence="1">Belongs to the UPF0213 family.</text>
</comment>
<proteinExistence type="inferred from homology"/>
<evidence type="ECO:0000256" key="1">
    <source>
        <dbReference type="ARBA" id="ARBA00007435"/>
    </source>
</evidence>
<dbReference type="PANTHER" id="PTHR34477">
    <property type="entry name" value="UPF0213 PROTEIN YHBQ"/>
    <property type="match status" value="1"/>
</dbReference>
<dbReference type="InterPro" id="IPR050190">
    <property type="entry name" value="UPF0213_domain"/>
</dbReference>
<organism evidence="3 4">
    <name type="scientific">bacterium (Candidatus Gribaldobacteria) CG_4_10_14_0_8_um_filter_33_9</name>
    <dbReference type="NCBI Taxonomy" id="2014266"/>
    <lineage>
        <taxon>Bacteria</taxon>
        <taxon>Candidatus Gribaldobacteria</taxon>
    </lineage>
</organism>
<dbReference type="Pfam" id="PF01541">
    <property type="entry name" value="GIY-YIG"/>
    <property type="match status" value="1"/>
</dbReference>
<keyword evidence="3" id="KW-0540">Nuclease</keyword>
<dbReference type="PANTHER" id="PTHR34477:SF1">
    <property type="entry name" value="UPF0213 PROTEIN YHBQ"/>
    <property type="match status" value="1"/>
</dbReference>
<keyword evidence="3" id="KW-0378">Hydrolase</keyword>
<dbReference type="InterPro" id="IPR035901">
    <property type="entry name" value="GIY-YIG_endonuc_sf"/>
</dbReference>
<dbReference type="Gene3D" id="3.40.1440.10">
    <property type="entry name" value="GIY-YIG endonuclease"/>
    <property type="match status" value="1"/>
</dbReference>
<dbReference type="SUPFAM" id="SSF82771">
    <property type="entry name" value="GIY-YIG endonuclease"/>
    <property type="match status" value="1"/>
</dbReference>
<dbReference type="GO" id="GO:0004519">
    <property type="term" value="F:endonuclease activity"/>
    <property type="evidence" value="ECO:0007669"/>
    <property type="project" value="UniProtKB-KW"/>
</dbReference>
<evidence type="ECO:0000313" key="4">
    <source>
        <dbReference type="Proteomes" id="UP000229371"/>
    </source>
</evidence>
<name>A0A2M7RNF7_9BACT</name>
<dbReference type="Proteomes" id="UP000229371">
    <property type="component" value="Unassembled WGS sequence"/>
</dbReference>
<keyword evidence="3" id="KW-0255">Endonuclease</keyword>
<dbReference type="CDD" id="cd10449">
    <property type="entry name" value="GIY-YIG_SLX1_like"/>
    <property type="match status" value="1"/>
</dbReference>
<dbReference type="PROSITE" id="PS50164">
    <property type="entry name" value="GIY_YIG"/>
    <property type="match status" value="1"/>
</dbReference>
<dbReference type="AlphaFoldDB" id="A0A2M7RNF7"/>
<reference evidence="4" key="1">
    <citation type="submission" date="2017-09" db="EMBL/GenBank/DDBJ databases">
        <title>Depth-based differentiation of microbial function through sediment-hosted aquifers and enrichment of novel symbionts in the deep terrestrial subsurface.</title>
        <authorList>
            <person name="Probst A.J."/>
            <person name="Ladd B."/>
            <person name="Jarett J.K."/>
            <person name="Geller-Mcgrath D.E."/>
            <person name="Sieber C.M.K."/>
            <person name="Emerson J.B."/>
            <person name="Anantharaman K."/>
            <person name="Thomas B.C."/>
            <person name="Malmstrom R."/>
            <person name="Stieglmeier M."/>
            <person name="Klingl A."/>
            <person name="Woyke T."/>
            <person name="Ryan C.M."/>
            <person name="Banfield J.F."/>
        </authorList>
    </citation>
    <scope>NUCLEOTIDE SEQUENCE [LARGE SCALE GENOMIC DNA]</scope>
</reference>
<evidence type="ECO:0000259" key="2">
    <source>
        <dbReference type="PROSITE" id="PS50164"/>
    </source>
</evidence>
<dbReference type="EMBL" id="PFMI01000049">
    <property type="protein sequence ID" value="PIZ00701.1"/>
    <property type="molecule type" value="Genomic_DNA"/>
</dbReference>
<comment type="caution">
    <text evidence="3">The sequence shown here is derived from an EMBL/GenBank/DDBJ whole genome shotgun (WGS) entry which is preliminary data.</text>
</comment>
<protein>
    <submittedName>
        <fullName evidence="3">Endonuclease</fullName>
    </submittedName>
</protein>